<feature type="transmembrane region" description="Helical" evidence="1">
    <location>
        <begin position="120"/>
        <end position="138"/>
    </location>
</feature>
<dbReference type="Proteomes" id="UP000322927">
    <property type="component" value="Chromosome"/>
</dbReference>
<sequence length="141" mass="15915">MDFVFHVFFPLLIVLALWAAYAIVRRTRERRAAWESGLTAQARVVRAWITVQMVNNVARRIQWHEYDFTTTNGMAVRFKESGGPPSREAGDETLVYYAGDEPDKATASEPGPGKDMFRTVLGLGVLGVGIIICTNMMIQYW</sequence>
<evidence type="ECO:0008006" key="4">
    <source>
        <dbReference type="Google" id="ProtNLM"/>
    </source>
</evidence>
<evidence type="ECO:0000256" key="1">
    <source>
        <dbReference type="SAM" id="Phobius"/>
    </source>
</evidence>
<keyword evidence="1" id="KW-0472">Membrane</keyword>
<feature type="transmembrane region" description="Helical" evidence="1">
    <location>
        <begin position="6"/>
        <end position="24"/>
    </location>
</feature>
<accession>A0A5P2C9A4</accession>
<dbReference type="OrthoDB" id="4221100at2"/>
<gene>
    <name evidence="2" type="ORF">DEJ48_38440</name>
</gene>
<organism evidence="2 3">
    <name type="scientific">Streptomyces venezuelae</name>
    <dbReference type="NCBI Taxonomy" id="54571"/>
    <lineage>
        <taxon>Bacteria</taxon>
        <taxon>Bacillati</taxon>
        <taxon>Actinomycetota</taxon>
        <taxon>Actinomycetes</taxon>
        <taxon>Kitasatosporales</taxon>
        <taxon>Streptomycetaceae</taxon>
        <taxon>Streptomyces</taxon>
    </lineage>
</organism>
<name>A0A5P2C9A4_STRVZ</name>
<keyword evidence="1" id="KW-0812">Transmembrane</keyword>
<evidence type="ECO:0000313" key="3">
    <source>
        <dbReference type="Proteomes" id="UP000322927"/>
    </source>
</evidence>
<dbReference type="AlphaFoldDB" id="A0A5P2C9A4"/>
<evidence type="ECO:0000313" key="2">
    <source>
        <dbReference type="EMBL" id="QES38518.1"/>
    </source>
</evidence>
<dbReference type="EMBL" id="CP029192">
    <property type="protein sequence ID" value="QES38518.1"/>
    <property type="molecule type" value="Genomic_DNA"/>
</dbReference>
<dbReference type="RefSeq" id="WP_150220703.1">
    <property type="nucleotide sequence ID" value="NZ_CP029192.1"/>
</dbReference>
<proteinExistence type="predicted"/>
<protein>
    <recommendedName>
        <fullName evidence="4">DUF3592 domain-containing protein</fullName>
    </recommendedName>
</protein>
<reference evidence="2 3" key="1">
    <citation type="submission" date="2018-05" db="EMBL/GenBank/DDBJ databases">
        <title>Streptomyces venezuelae.</title>
        <authorList>
            <person name="Kim W."/>
            <person name="Lee N."/>
            <person name="Cho B.-K."/>
        </authorList>
    </citation>
    <scope>NUCLEOTIDE SEQUENCE [LARGE SCALE GENOMIC DNA]</scope>
    <source>
        <strain evidence="2 3">ATCC 14584</strain>
    </source>
</reference>
<keyword evidence="1" id="KW-1133">Transmembrane helix</keyword>